<gene>
    <name evidence="2" type="ORF">COU11_01965</name>
</gene>
<feature type="region of interest" description="Disordered" evidence="1">
    <location>
        <begin position="1"/>
        <end position="22"/>
    </location>
</feature>
<sequence>MESRRLNYVPDKIPDPKKIPEGAEPVFQDVGESDHGIHYGLEERKEMTPEKRERYDWQMTKLTSMMNESGAWWQLHGGNTIDVVQIEKGGDYVGRHADIDVFVLRKDVEKLEEFFRAKGYGLFLKLWTEDRSRRVFRRVSAKDYRRGQGGLPHVLEIDERGRAKKDEDQLWKIQMDPIDIAEDGSMVDIFDEAGHLPKEWTEGRTVNFHGQEMHICHPARYLAYKIRSEERGYHDKDIDRLANLGVLTLQDVDDLEDVALTRLDKEQDEEKRAIVTRRLQRIRQIIQRNEQGA</sequence>
<protein>
    <submittedName>
        <fullName evidence="2">Uncharacterized protein</fullName>
    </submittedName>
</protein>
<dbReference type="EMBL" id="PFBD01000018">
    <property type="protein sequence ID" value="PIR87162.1"/>
    <property type="molecule type" value="Genomic_DNA"/>
</dbReference>
<name>A0A2H0UL74_9BACT</name>
<dbReference type="Gene3D" id="3.30.460.40">
    <property type="match status" value="1"/>
</dbReference>
<evidence type="ECO:0000313" key="2">
    <source>
        <dbReference type="EMBL" id="PIR87162.1"/>
    </source>
</evidence>
<dbReference type="AlphaFoldDB" id="A0A2H0UL74"/>
<evidence type="ECO:0000313" key="3">
    <source>
        <dbReference type="Proteomes" id="UP000229526"/>
    </source>
</evidence>
<proteinExistence type="predicted"/>
<organism evidence="2 3">
    <name type="scientific">Candidatus Harrisonbacteria bacterium CG10_big_fil_rev_8_21_14_0_10_49_15</name>
    <dbReference type="NCBI Taxonomy" id="1974587"/>
    <lineage>
        <taxon>Bacteria</taxon>
        <taxon>Candidatus Harrisoniibacteriota</taxon>
    </lineage>
</organism>
<dbReference type="Proteomes" id="UP000229526">
    <property type="component" value="Unassembled WGS sequence"/>
</dbReference>
<comment type="caution">
    <text evidence="2">The sequence shown here is derived from an EMBL/GenBank/DDBJ whole genome shotgun (WGS) entry which is preliminary data.</text>
</comment>
<feature type="compositionally biased region" description="Basic and acidic residues" evidence="1">
    <location>
        <begin position="12"/>
        <end position="21"/>
    </location>
</feature>
<reference evidence="3" key="1">
    <citation type="submission" date="2017-09" db="EMBL/GenBank/DDBJ databases">
        <title>Depth-based differentiation of microbial function through sediment-hosted aquifers and enrichment of novel symbionts in the deep terrestrial subsurface.</title>
        <authorList>
            <person name="Probst A.J."/>
            <person name="Ladd B."/>
            <person name="Jarett J.K."/>
            <person name="Geller-Mcgrath D.E."/>
            <person name="Sieber C.M.K."/>
            <person name="Emerson J.B."/>
            <person name="Anantharaman K."/>
            <person name="Thomas B.C."/>
            <person name="Malmstrom R."/>
            <person name="Stieglmeier M."/>
            <person name="Klingl A."/>
            <person name="Woyke T."/>
            <person name="Ryan C.M."/>
            <person name="Banfield J.F."/>
        </authorList>
    </citation>
    <scope>NUCLEOTIDE SEQUENCE [LARGE SCALE GENOMIC DNA]</scope>
</reference>
<evidence type="ECO:0000256" key="1">
    <source>
        <dbReference type="SAM" id="MobiDB-lite"/>
    </source>
</evidence>
<accession>A0A2H0UL74</accession>